<accession>A0A200Q1V9</accession>
<gene>
    <name evidence="2" type="ORF">BVC80_1717g6</name>
</gene>
<evidence type="ECO:0000313" key="2">
    <source>
        <dbReference type="EMBL" id="OVA04447.1"/>
    </source>
</evidence>
<dbReference type="EMBL" id="MVGT01003301">
    <property type="protein sequence ID" value="OVA04447.1"/>
    <property type="molecule type" value="Genomic_DNA"/>
</dbReference>
<evidence type="ECO:0000256" key="1">
    <source>
        <dbReference type="SAM" id="MobiDB-lite"/>
    </source>
</evidence>
<keyword evidence="3" id="KW-1185">Reference proteome</keyword>
<proteinExistence type="predicted"/>
<feature type="region of interest" description="Disordered" evidence="1">
    <location>
        <begin position="1"/>
        <end position="54"/>
    </location>
</feature>
<feature type="compositionally biased region" description="Polar residues" evidence="1">
    <location>
        <begin position="8"/>
        <end position="29"/>
    </location>
</feature>
<sequence>MTRRLLWKSSNFTSPQPKQTRSQVPNQTKLPTHQRHRRLPLPPPPPTATVVGSSEPDLPYPERWIGALLTPKRLLFINFDVFMFGIGEYHLLGGWKDQPVDYKTCIRSDLKVAATSSYFGVVVHPLHGAPSASGPPTVCTNRIALSCKCCIDSSVGTVASHACFLLQNKHKSVGRNESCKTALDKEIRFPHEQKNSLWFPYLEIFIALPKETAAYSPLQMNPQNSPAKSFIIDMGHSGKGHIVNL</sequence>
<comment type="caution">
    <text evidence="2">The sequence shown here is derived from an EMBL/GenBank/DDBJ whole genome shotgun (WGS) entry which is preliminary data.</text>
</comment>
<organism evidence="2 3">
    <name type="scientific">Macleaya cordata</name>
    <name type="common">Five-seeded plume-poppy</name>
    <name type="synonym">Bocconia cordata</name>
    <dbReference type="NCBI Taxonomy" id="56857"/>
    <lineage>
        <taxon>Eukaryota</taxon>
        <taxon>Viridiplantae</taxon>
        <taxon>Streptophyta</taxon>
        <taxon>Embryophyta</taxon>
        <taxon>Tracheophyta</taxon>
        <taxon>Spermatophyta</taxon>
        <taxon>Magnoliopsida</taxon>
        <taxon>Ranunculales</taxon>
        <taxon>Papaveraceae</taxon>
        <taxon>Papaveroideae</taxon>
        <taxon>Macleaya</taxon>
    </lineage>
</organism>
<name>A0A200Q1V9_MACCD</name>
<protein>
    <submittedName>
        <fullName evidence="2">Uncharacterized protein</fullName>
    </submittedName>
</protein>
<evidence type="ECO:0000313" key="3">
    <source>
        <dbReference type="Proteomes" id="UP000195402"/>
    </source>
</evidence>
<dbReference type="Proteomes" id="UP000195402">
    <property type="component" value="Unassembled WGS sequence"/>
</dbReference>
<dbReference type="InParanoid" id="A0A200Q1V9"/>
<dbReference type="AlphaFoldDB" id="A0A200Q1V9"/>
<reference evidence="2 3" key="1">
    <citation type="journal article" date="2017" name="Mol. Plant">
        <title>The Genome of Medicinal Plant Macleaya cordata Provides New Insights into Benzylisoquinoline Alkaloids Metabolism.</title>
        <authorList>
            <person name="Liu X."/>
            <person name="Liu Y."/>
            <person name="Huang P."/>
            <person name="Ma Y."/>
            <person name="Qing Z."/>
            <person name="Tang Q."/>
            <person name="Cao H."/>
            <person name="Cheng P."/>
            <person name="Zheng Y."/>
            <person name="Yuan Z."/>
            <person name="Zhou Y."/>
            <person name="Liu J."/>
            <person name="Tang Z."/>
            <person name="Zhuo Y."/>
            <person name="Zhang Y."/>
            <person name="Yu L."/>
            <person name="Huang J."/>
            <person name="Yang P."/>
            <person name="Peng Q."/>
            <person name="Zhang J."/>
            <person name="Jiang W."/>
            <person name="Zhang Z."/>
            <person name="Lin K."/>
            <person name="Ro D.K."/>
            <person name="Chen X."/>
            <person name="Xiong X."/>
            <person name="Shang Y."/>
            <person name="Huang S."/>
            <person name="Zeng J."/>
        </authorList>
    </citation>
    <scope>NUCLEOTIDE SEQUENCE [LARGE SCALE GENOMIC DNA]</scope>
    <source>
        <strain evidence="3">cv. BLH2017</strain>
        <tissue evidence="2">Root</tissue>
    </source>
</reference>